<organism evidence="1 2">
    <name type="scientific">Lysinibacillus agricola</name>
    <dbReference type="NCBI Taxonomy" id="2590012"/>
    <lineage>
        <taxon>Bacteria</taxon>
        <taxon>Bacillati</taxon>
        <taxon>Bacillota</taxon>
        <taxon>Bacilli</taxon>
        <taxon>Bacillales</taxon>
        <taxon>Bacillaceae</taxon>
        <taxon>Lysinibacillus</taxon>
    </lineage>
</organism>
<protein>
    <submittedName>
        <fullName evidence="1">Uncharacterized protein</fullName>
    </submittedName>
</protein>
<evidence type="ECO:0000313" key="1">
    <source>
        <dbReference type="EMBL" id="QQP11556.1"/>
    </source>
</evidence>
<proteinExistence type="predicted"/>
<sequence length="102" mass="12451">MQLTDGTWTYDTDVINVAVTNEYRDWYERDMLNAFIRYAYYRYKQIRDCVNARKCKHMTIDKVREKLNSTDKIRFTCELLSVSAEEIWYIIDFADQHLKYVK</sequence>
<gene>
    <name evidence="1" type="ORF">FJQ98_20515</name>
</gene>
<evidence type="ECO:0000313" key="2">
    <source>
        <dbReference type="Proteomes" id="UP000596049"/>
    </source>
</evidence>
<dbReference type="EMBL" id="CP067341">
    <property type="protein sequence ID" value="QQP11556.1"/>
    <property type="molecule type" value="Genomic_DNA"/>
</dbReference>
<dbReference type="RefSeq" id="WP_053596110.1">
    <property type="nucleotide sequence ID" value="NZ_CP067341.1"/>
</dbReference>
<accession>A0ABX7AP60</accession>
<keyword evidence="2" id="KW-1185">Reference proteome</keyword>
<name>A0ABX7AP60_9BACI</name>
<reference evidence="1 2" key="1">
    <citation type="submission" date="2020-01" db="EMBL/GenBank/DDBJ databases">
        <authorList>
            <person name="Liu G."/>
            <person name="Liu B."/>
        </authorList>
    </citation>
    <scope>NUCLEOTIDE SEQUENCE [LARGE SCALE GENOMIC DNA]</scope>
    <source>
        <strain evidence="1 2">FJAT-51161</strain>
    </source>
</reference>
<dbReference type="Proteomes" id="UP000596049">
    <property type="component" value="Chromosome"/>
</dbReference>